<reference evidence="1" key="1">
    <citation type="submission" date="2019-11" db="EMBL/GenBank/DDBJ databases">
        <title>Nori genome reveals adaptations in red seaweeds to the harsh intertidal environment.</title>
        <authorList>
            <person name="Wang D."/>
            <person name="Mao Y."/>
        </authorList>
    </citation>
    <scope>NUCLEOTIDE SEQUENCE</scope>
    <source>
        <tissue evidence="1">Gametophyte</tissue>
    </source>
</reference>
<organism evidence="1 2">
    <name type="scientific">Pyropia yezoensis</name>
    <name type="common">Susabi-nori</name>
    <name type="synonym">Porphyra yezoensis</name>
    <dbReference type="NCBI Taxonomy" id="2788"/>
    <lineage>
        <taxon>Eukaryota</taxon>
        <taxon>Rhodophyta</taxon>
        <taxon>Bangiophyceae</taxon>
        <taxon>Bangiales</taxon>
        <taxon>Bangiaceae</taxon>
        <taxon>Pyropia</taxon>
    </lineage>
</organism>
<dbReference type="EMBL" id="CM020618">
    <property type="protein sequence ID" value="KAK1858751.1"/>
    <property type="molecule type" value="Genomic_DNA"/>
</dbReference>
<keyword evidence="2" id="KW-1185">Reference proteome</keyword>
<protein>
    <submittedName>
        <fullName evidence="1">Uncharacterized protein</fullName>
    </submittedName>
</protein>
<evidence type="ECO:0000313" key="2">
    <source>
        <dbReference type="Proteomes" id="UP000798662"/>
    </source>
</evidence>
<name>A0ACC3BL93_PYRYE</name>
<gene>
    <name evidence="1" type="ORF">I4F81_001352</name>
</gene>
<proteinExistence type="predicted"/>
<evidence type="ECO:0000313" key="1">
    <source>
        <dbReference type="EMBL" id="KAK1858751.1"/>
    </source>
</evidence>
<dbReference type="Proteomes" id="UP000798662">
    <property type="component" value="Chromosome 1"/>
</dbReference>
<accession>A0ACC3BL93</accession>
<comment type="caution">
    <text evidence="1">The sequence shown here is derived from an EMBL/GenBank/DDBJ whole genome shotgun (WGS) entry which is preliminary data.</text>
</comment>
<sequence length="272" mass="28773">MPSHVEGLIGSAVVLGAIAAVWRASRRPHLGSYILYAVVEVLTQAFVLGPVLATAAPALVPAADSLWQTLGLSPTPSPSPSPPTSDSESANMAATIIHDLWVAVGVARGSTQLGLLGVVVLVSAAACRERYLADRKVREALGGIVQDVDRPSMFSPADAVGPMVRLITDNKTDVVARLEEMRLSLEALVDQDSRRRVWEEEMSTRLHRVSTGLHRVSTRLHRVSTRLHRVSTRLHRVELATGVLEGAARSDGGGGSDVCGGATSGSDQGQTV</sequence>